<dbReference type="Proteomes" id="UP000770629">
    <property type="component" value="Unassembled WGS sequence"/>
</dbReference>
<reference evidence="1 2" key="1">
    <citation type="submission" date="2020-04" db="EMBL/GenBank/DDBJ databases">
        <title>Global-level population genomics: horizontal gene transfer, symbiosis and evolution in Rhizobia.</title>
        <authorList>
            <person name="Gai Y."/>
        </authorList>
    </citation>
    <scope>NUCLEOTIDE SEQUENCE [LARGE SCALE GENOMIC DNA]</scope>
    <source>
        <strain evidence="1 2">BLR33</strain>
    </source>
</reference>
<dbReference type="Pfam" id="PF25209">
    <property type="entry name" value="Phage_capsid_4"/>
    <property type="match status" value="1"/>
</dbReference>
<keyword evidence="2" id="KW-1185">Reference proteome</keyword>
<dbReference type="EMBL" id="JABDYF010000015">
    <property type="protein sequence ID" value="MBX5093220.1"/>
    <property type="molecule type" value="Genomic_DNA"/>
</dbReference>
<accession>A0ABS7IN12</accession>
<dbReference type="RefSeq" id="WP_221121635.1">
    <property type="nucleotide sequence ID" value="NZ_JABDYF010000015.1"/>
</dbReference>
<proteinExistence type="predicted"/>
<protein>
    <submittedName>
        <fullName evidence="1">Peptidase U35</fullName>
    </submittedName>
</protein>
<organism evidence="1 2">
    <name type="scientific">Rhizobium lentis</name>
    <dbReference type="NCBI Taxonomy" id="1138194"/>
    <lineage>
        <taxon>Bacteria</taxon>
        <taxon>Pseudomonadati</taxon>
        <taxon>Pseudomonadota</taxon>
        <taxon>Alphaproteobacteria</taxon>
        <taxon>Hyphomicrobiales</taxon>
        <taxon>Rhizobiaceae</taxon>
        <taxon>Rhizobium/Agrobacterium group</taxon>
        <taxon>Rhizobium</taxon>
    </lineage>
</organism>
<sequence length="259" mass="27988">MARVRNAANFKAMTIGRMSEMPKLEEVLEGAEITYGTRSETKETYRVKTYARMFGISREALINDDLDAFSDTLQAFGLAAAQTEADLIANLLLDNDGLGPVLDDGLTLFANARGNKGISASAMTISSVSAGRKALRDHKGLDNETPLSLTPQYLVVGSGNETTAEQIIAATTPSETDEVNPFSGKLSLLVEPRLENDAWRLFASPDQGPILEIAYLNGVQQPKLETRESCDTLGTEFRAILDFGCGITGWRGAYLNEGS</sequence>
<gene>
    <name evidence="1" type="ORF">HJB60_29205</name>
</gene>
<name>A0ABS7IN12_9HYPH</name>
<evidence type="ECO:0000313" key="2">
    <source>
        <dbReference type="Proteomes" id="UP000770629"/>
    </source>
</evidence>
<evidence type="ECO:0000313" key="1">
    <source>
        <dbReference type="EMBL" id="MBX5093220.1"/>
    </source>
</evidence>
<comment type="caution">
    <text evidence="1">The sequence shown here is derived from an EMBL/GenBank/DDBJ whole genome shotgun (WGS) entry which is preliminary data.</text>
</comment>